<sequence>MIDKYLEELDRYVSVVFEEYFPKDGVIYFDETSEEEERTLH</sequence>
<gene>
    <name evidence="1" type="ORF">UW53_C0035G0011</name>
</gene>
<organism evidence="1 2">
    <name type="scientific">Candidatus Giovannonibacteria bacterium GW2011_GWA1_44_25</name>
    <dbReference type="NCBI Taxonomy" id="1618645"/>
    <lineage>
        <taxon>Bacteria</taxon>
        <taxon>Candidatus Giovannoniibacteriota</taxon>
    </lineage>
</organism>
<protein>
    <submittedName>
        <fullName evidence="1">Uncharacterized protein</fullName>
    </submittedName>
</protein>
<evidence type="ECO:0000313" key="2">
    <source>
        <dbReference type="Proteomes" id="UP000034087"/>
    </source>
</evidence>
<dbReference type="AlphaFoldDB" id="A0A0G1LEI8"/>
<name>A0A0G1LEI8_9BACT</name>
<accession>A0A0G1LEI8</accession>
<reference evidence="1 2" key="1">
    <citation type="journal article" date="2015" name="Nature">
        <title>rRNA introns, odd ribosomes, and small enigmatic genomes across a large radiation of phyla.</title>
        <authorList>
            <person name="Brown C.T."/>
            <person name="Hug L.A."/>
            <person name="Thomas B.C."/>
            <person name="Sharon I."/>
            <person name="Castelle C.J."/>
            <person name="Singh A."/>
            <person name="Wilkins M.J."/>
            <person name="Williams K.H."/>
            <person name="Banfield J.F."/>
        </authorList>
    </citation>
    <scope>NUCLEOTIDE SEQUENCE [LARGE SCALE GENOMIC DNA]</scope>
</reference>
<evidence type="ECO:0000313" key="1">
    <source>
        <dbReference type="EMBL" id="KKT58329.1"/>
    </source>
</evidence>
<dbReference type="EMBL" id="LCIR01000035">
    <property type="protein sequence ID" value="KKT58329.1"/>
    <property type="molecule type" value="Genomic_DNA"/>
</dbReference>
<dbReference type="Proteomes" id="UP000034087">
    <property type="component" value="Unassembled WGS sequence"/>
</dbReference>
<proteinExistence type="predicted"/>
<comment type="caution">
    <text evidence="1">The sequence shown here is derived from an EMBL/GenBank/DDBJ whole genome shotgun (WGS) entry which is preliminary data.</text>
</comment>